<feature type="transmembrane region" description="Helical" evidence="1">
    <location>
        <begin position="98"/>
        <end position="115"/>
    </location>
</feature>
<keyword evidence="1" id="KW-1133">Transmembrane helix</keyword>
<proteinExistence type="predicted"/>
<accession>A0A7S2JN66</accession>
<keyword evidence="1" id="KW-0812">Transmembrane</keyword>
<organism evidence="2">
    <name type="scientific">Cyanoptyche gloeocystis</name>
    <dbReference type="NCBI Taxonomy" id="77922"/>
    <lineage>
        <taxon>Eukaryota</taxon>
        <taxon>Glaucocystophyceae</taxon>
        <taxon>Glaucocystophyceae incertae sedis</taxon>
        <taxon>Cyanoptyche</taxon>
    </lineage>
</organism>
<keyword evidence="1" id="KW-0472">Membrane</keyword>
<gene>
    <name evidence="2" type="ORF">CGLO1086_LOCUS960</name>
</gene>
<protein>
    <submittedName>
        <fullName evidence="2">Uncharacterized protein</fullName>
    </submittedName>
</protein>
<evidence type="ECO:0000256" key="1">
    <source>
        <dbReference type="SAM" id="Phobius"/>
    </source>
</evidence>
<dbReference type="AlphaFoldDB" id="A0A7S2JN66"/>
<sequence length="123" mass="14516">MKFRKPNVHIRKEMMHTLFFLFYVSKTLLWKKQSIVCHACMVLAWIVVELPIKLSRSTLNWCIRVSIFCAMLALPFCQRSNRAFQRTFVPAQRFCPSLILIFYSTLLAIVGNLPTENHFKQFT</sequence>
<reference evidence="2" key="1">
    <citation type="submission" date="2021-01" db="EMBL/GenBank/DDBJ databases">
        <authorList>
            <person name="Corre E."/>
            <person name="Pelletier E."/>
            <person name="Niang G."/>
            <person name="Scheremetjew M."/>
            <person name="Finn R."/>
            <person name="Kale V."/>
            <person name="Holt S."/>
            <person name="Cochrane G."/>
            <person name="Meng A."/>
            <person name="Brown T."/>
            <person name="Cohen L."/>
        </authorList>
    </citation>
    <scope>NUCLEOTIDE SEQUENCE</scope>
    <source>
        <strain evidence="2">SAG4.97</strain>
    </source>
</reference>
<name>A0A7S2JN66_9EUKA</name>
<evidence type="ECO:0000313" key="2">
    <source>
        <dbReference type="EMBL" id="CAD9552876.1"/>
    </source>
</evidence>
<dbReference type="EMBL" id="HBGX01002173">
    <property type="protein sequence ID" value="CAD9552876.1"/>
    <property type="molecule type" value="Transcribed_RNA"/>
</dbReference>